<sequence>MKHQINRWQFGLLIINFVVGSSLLMAPTATTALAEQNGWISIILAASAGILLNIPVYLLMRQYGYASIFAISEAVTGKIIGTVLNILFIAVTLHLTALIMRNYANFTNTVALPETSPHIVVWMGLILMIFSVSKGVQNIGRVNEVLLPLMLFVVLGTLLVVLNKFDGAYLLPVLEGGWFPIVHGAYPTLGFPFIELLVFTSLVTFVSDKKHLLTYIVWSIAISGFVLSSAILVTVGVESPDFTARETFATYAMARNIEIGELFQRVEAAIGIVWLLSLFIKMTVCLLCALFGLQHISKRGSYGVFVFPCAVLVWAMSDHLHPDIVDFSDFVLKNWTLYWGSVYIVLTGVLAGGILSGRHRALQNRSQSVKRLSHV</sequence>
<organism evidence="9 10">
    <name type="scientific">Alteribacter lacisalsi</name>
    <dbReference type="NCBI Taxonomy" id="2045244"/>
    <lineage>
        <taxon>Bacteria</taxon>
        <taxon>Bacillati</taxon>
        <taxon>Bacillota</taxon>
        <taxon>Bacilli</taxon>
        <taxon>Bacillales</taxon>
        <taxon>Bacillaceae</taxon>
        <taxon>Alteribacter</taxon>
    </lineage>
</organism>
<keyword evidence="10" id="KW-1185">Reference proteome</keyword>
<name>A0A2W0HLL6_9BACI</name>
<evidence type="ECO:0000256" key="4">
    <source>
        <dbReference type="ARBA" id="ARBA00022544"/>
    </source>
</evidence>
<keyword evidence="3" id="KW-0813">Transport</keyword>
<feature type="transmembrane region" description="Helical" evidence="8">
    <location>
        <begin position="79"/>
        <end position="99"/>
    </location>
</feature>
<protein>
    <submittedName>
        <fullName evidence="9">Uncharacterized protein</fullName>
    </submittedName>
</protein>
<feature type="transmembrane region" description="Helical" evidence="8">
    <location>
        <begin position="119"/>
        <end position="136"/>
    </location>
</feature>
<comment type="caution">
    <text evidence="9">The sequence shown here is derived from an EMBL/GenBank/DDBJ whole genome shotgun (WGS) entry which is preliminary data.</text>
</comment>
<keyword evidence="4" id="KW-0309">Germination</keyword>
<evidence type="ECO:0000256" key="6">
    <source>
        <dbReference type="ARBA" id="ARBA00022989"/>
    </source>
</evidence>
<evidence type="ECO:0000256" key="2">
    <source>
        <dbReference type="ARBA" id="ARBA00007998"/>
    </source>
</evidence>
<feature type="transmembrane region" description="Helical" evidence="8">
    <location>
        <begin position="337"/>
        <end position="355"/>
    </location>
</feature>
<feature type="transmembrane region" description="Helical" evidence="8">
    <location>
        <begin position="300"/>
        <end position="317"/>
    </location>
</feature>
<feature type="transmembrane region" description="Helical" evidence="8">
    <location>
        <begin position="212"/>
        <end position="237"/>
    </location>
</feature>
<evidence type="ECO:0000256" key="5">
    <source>
        <dbReference type="ARBA" id="ARBA00022692"/>
    </source>
</evidence>
<evidence type="ECO:0000256" key="1">
    <source>
        <dbReference type="ARBA" id="ARBA00004141"/>
    </source>
</evidence>
<feature type="transmembrane region" description="Helical" evidence="8">
    <location>
        <begin position="145"/>
        <end position="165"/>
    </location>
</feature>
<comment type="similarity">
    <text evidence="2">Belongs to the amino acid-polyamine-organocation (APC) superfamily. Spore germination protein (SGP) (TC 2.A.3.9) family.</text>
</comment>
<evidence type="ECO:0000256" key="3">
    <source>
        <dbReference type="ARBA" id="ARBA00022448"/>
    </source>
</evidence>
<dbReference type="Pfam" id="PF03845">
    <property type="entry name" value="Spore_permease"/>
    <property type="match status" value="1"/>
</dbReference>
<dbReference type="InterPro" id="IPR004761">
    <property type="entry name" value="Spore_GerAB"/>
</dbReference>
<gene>
    <name evidence="9" type="ORF">CR205_03970</name>
</gene>
<dbReference type="PANTHER" id="PTHR34975">
    <property type="entry name" value="SPORE GERMINATION PROTEIN A2"/>
    <property type="match status" value="1"/>
</dbReference>
<keyword evidence="5 8" id="KW-0812">Transmembrane</keyword>
<feature type="transmembrane region" description="Helical" evidence="8">
    <location>
        <begin position="185"/>
        <end position="205"/>
    </location>
</feature>
<dbReference type="PANTHER" id="PTHR34975:SF2">
    <property type="entry name" value="SPORE GERMINATION PROTEIN A2"/>
    <property type="match status" value="1"/>
</dbReference>
<accession>A0A2W0HLL6</accession>
<dbReference type="EMBL" id="PDOF01000001">
    <property type="protein sequence ID" value="PYZ97759.1"/>
    <property type="molecule type" value="Genomic_DNA"/>
</dbReference>
<feature type="transmembrane region" description="Helical" evidence="8">
    <location>
        <begin position="12"/>
        <end position="33"/>
    </location>
</feature>
<keyword evidence="7 8" id="KW-0472">Membrane</keyword>
<dbReference type="NCBIfam" id="TIGR00912">
    <property type="entry name" value="2A0309"/>
    <property type="match status" value="1"/>
</dbReference>
<dbReference type="Proteomes" id="UP000248066">
    <property type="component" value="Unassembled WGS sequence"/>
</dbReference>
<evidence type="ECO:0000256" key="7">
    <source>
        <dbReference type="ARBA" id="ARBA00023136"/>
    </source>
</evidence>
<evidence type="ECO:0000313" key="9">
    <source>
        <dbReference type="EMBL" id="PYZ97759.1"/>
    </source>
</evidence>
<comment type="subcellular location">
    <subcellularLocation>
        <location evidence="1">Membrane</location>
        <topology evidence="1">Multi-pass membrane protein</topology>
    </subcellularLocation>
</comment>
<feature type="transmembrane region" description="Helical" evidence="8">
    <location>
        <begin position="272"/>
        <end position="293"/>
    </location>
</feature>
<dbReference type="RefSeq" id="WP_110517165.1">
    <property type="nucleotide sequence ID" value="NZ_PDOF01000001.1"/>
</dbReference>
<dbReference type="AlphaFoldDB" id="A0A2W0HLL6"/>
<proteinExistence type="inferred from homology"/>
<evidence type="ECO:0000313" key="10">
    <source>
        <dbReference type="Proteomes" id="UP000248066"/>
    </source>
</evidence>
<dbReference type="GO" id="GO:0009847">
    <property type="term" value="P:spore germination"/>
    <property type="evidence" value="ECO:0007669"/>
    <property type="project" value="InterPro"/>
</dbReference>
<evidence type="ECO:0000256" key="8">
    <source>
        <dbReference type="SAM" id="Phobius"/>
    </source>
</evidence>
<keyword evidence="6 8" id="KW-1133">Transmembrane helix</keyword>
<dbReference type="GO" id="GO:0016020">
    <property type="term" value="C:membrane"/>
    <property type="evidence" value="ECO:0007669"/>
    <property type="project" value="UniProtKB-SubCell"/>
</dbReference>
<dbReference type="OrthoDB" id="2078716at2"/>
<feature type="transmembrane region" description="Helical" evidence="8">
    <location>
        <begin position="39"/>
        <end position="59"/>
    </location>
</feature>
<reference evidence="9 10" key="1">
    <citation type="submission" date="2017-10" db="EMBL/GenBank/DDBJ databases">
        <title>Bacillus sp. nov., a halophilic bacterium isolated from a Yangshapao Lake.</title>
        <authorList>
            <person name="Wang H."/>
        </authorList>
    </citation>
    <scope>NUCLEOTIDE SEQUENCE [LARGE SCALE GENOMIC DNA]</scope>
    <source>
        <strain evidence="9 10">YSP-3</strain>
    </source>
</reference>